<evidence type="ECO:0000256" key="3">
    <source>
        <dbReference type="ARBA" id="ARBA00023163"/>
    </source>
</evidence>
<evidence type="ECO:0000259" key="4">
    <source>
        <dbReference type="PROSITE" id="PS51118"/>
    </source>
</evidence>
<dbReference type="GO" id="GO:0003677">
    <property type="term" value="F:DNA binding"/>
    <property type="evidence" value="ECO:0007669"/>
    <property type="project" value="UniProtKB-KW"/>
</dbReference>
<dbReference type="Proteomes" id="UP000317430">
    <property type="component" value="Unassembled WGS sequence"/>
</dbReference>
<keyword evidence="2" id="KW-0238">DNA-binding</keyword>
<dbReference type="PROSITE" id="PS51118">
    <property type="entry name" value="HTH_HXLR"/>
    <property type="match status" value="1"/>
</dbReference>
<dbReference type="SUPFAM" id="SSF46785">
    <property type="entry name" value="Winged helix' DNA-binding domain"/>
    <property type="match status" value="1"/>
</dbReference>
<dbReference type="CDD" id="cd00090">
    <property type="entry name" value="HTH_ARSR"/>
    <property type="match status" value="1"/>
</dbReference>
<dbReference type="Gene3D" id="1.10.10.10">
    <property type="entry name" value="Winged helix-like DNA-binding domain superfamily/Winged helix DNA-binding domain"/>
    <property type="match status" value="1"/>
</dbReference>
<gene>
    <name evidence="5" type="ORF">FRX57_03140</name>
</gene>
<comment type="caution">
    <text evidence="5">The sequence shown here is derived from an EMBL/GenBank/DDBJ whole genome shotgun (WGS) entry which is preliminary data.</text>
</comment>
<reference evidence="5 6" key="1">
    <citation type="submission" date="2019-08" db="EMBL/GenBank/DDBJ databases">
        <authorList>
            <person name="Lei W."/>
        </authorList>
    </citation>
    <scope>NUCLEOTIDE SEQUENCE [LARGE SCALE GENOMIC DNA]</scope>
    <source>
        <strain evidence="5 6">CCUG 66496</strain>
    </source>
</reference>
<protein>
    <submittedName>
        <fullName evidence="5">Helix-turn-helix transcriptional regulator</fullName>
    </submittedName>
</protein>
<name>A0A5C5SDM9_9STRE</name>
<keyword evidence="6" id="KW-1185">Reference proteome</keyword>
<evidence type="ECO:0000256" key="2">
    <source>
        <dbReference type="ARBA" id="ARBA00023125"/>
    </source>
</evidence>
<dbReference type="InterPro" id="IPR011991">
    <property type="entry name" value="ArsR-like_HTH"/>
</dbReference>
<evidence type="ECO:0000313" key="6">
    <source>
        <dbReference type="Proteomes" id="UP000317430"/>
    </source>
</evidence>
<feature type="domain" description="HTH hxlR-type" evidence="4">
    <location>
        <begin position="11"/>
        <end position="109"/>
    </location>
</feature>
<dbReference type="AlphaFoldDB" id="A0A5C5SDM9"/>
<dbReference type="InterPro" id="IPR002577">
    <property type="entry name" value="HTH_HxlR"/>
</dbReference>
<proteinExistence type="predicted"/>
<dbReference type="Pfam" id="PF01638">
    <property type="entry name" value="HxlR"/>
    <property type="match status" value="1"/>
</dbReference>
<sequence>MSEKVSQYGICPFATTQKVLTGKWALVIIYQLSTGTKRFNQLQRLIPGITQTILTRHLRQLEADKIVERKVYAEIPPRVEYSLTPIGQSFQTVLDAVEVWGKDYMELLQEPSSKA</sequence>
<dbReference type="RefSeq" id="WP_146566539.1">
    <property type="nucleotide sequence ID" value="NZ_VOHL01000001.1"/>
</dbReference>
<dbReference type="InterPro" id="IPR036390">
    <property type="entry name" value="WH_DNA-bd_sf"/>
</dbReference>
<dbReference type="PANTHER" id="PTHR33204:SF29">
    <property type="entry name" value="TRANSCRIPTIONAL REGULATOR"/>
    <property type="match status" value="1"/>
</dbReference>
<evidence type="ECO:0000256" key="1">
    <source>
        <dbReference type="ARBA" id="ARBA00023015"/>
    </source>
</evidence>
<evidence type="ECO:0000313" key="5">
    <source>
        <dbReference type="EMBL" id="TWS99207.1"/>
    </source>
</evidence>
<keyword evidence="1" id="KW-0805">Transcription regulation</keyword>
<dbReference type="PANTHER" id="PTHR33204">
    <property type="entry name" value="TRANSCRIPTIONAL REGULATOR, MARR FAMILY"/>
    <property type="match status" value="1"/>
</dbReference>
<dbReference type="InterPro" id="IPR036388">
    <property type="entry name" value="WH-like_DNA-bd_sf"/>
</dbReference>
<keyword evidence="3" id="KW-0804">Transcription</keyword>
<organism evidence="5 6">
    <name type="scientific">Streptococcus cuniculipharyngis</name>
    <dbReference type="NCBI Taxonomy" id="1562651"/>
    <lineage>
        <taxon>Bacteria</taxon>
        <taxon>Bacillati</taxon>
        <taxon>Bacillota</taxon>
        <taxon>Bacilli</taxon>
        <taxon>Lactobacillales</taxon>
        <taxon>Streptococcaceae</taxon>
        <taxon>Streptococcus</taxon>
    </lineage>
</organism>
<dbReference type="OrthoDB" id="9791143at2"/>
<accession>A0A5C5SDM9</accession>
<dbReference type="EMBL" id="VOHL01000001">
    <property type="protein sequence ID" value="TWS99207.1"/>
    <property type="molecule type" value="Genomic_DNA"/>
</dbReference>